<dbReference type="SUPFAM" id="SSF53822">
    <property type="entry name" value="Periplasmic binding protein-like I"/>
    <property type="match status" value="1"/>
</dbReference>
<dbReference type="RefSeq" id="WP_041955625.1">
    <property type="nucleotide sequence ID" value="NZ_JRPN01000014.1"/>
</dbReference>
<evidence type="ECO:0000313" key="2">
    <source>
        <dbReference type="Proteomes" id="UP000030377"/>
    </source>
</evidence>
<comment type="caution">
    <text evidence="1">The sequence shown here is derived from an EMBL/GenBank/DDBJ whole genome shotgun (WGS) entry which is preliminary data.</text>
</comment>
<dbReference type="PANTHER" id="PTHR35271">
    <property type="entry name" value="ABC TRANSPORTER, SUBSTRATE-BINDING LIPOPROTEIN-RELATED"/>
    <property type="match status" value="1"/>
</dbReference>
<dbReference type="Gene3D" id="3.40.50.2300">
    <property type="match status" value="2"/>
</dbReference>
<proteinExistence type="predicted"/>
<dbReference type="CDD" id="cd06325">
    <property type="entry name" value="PBP1_ABC_unchar_transporter"/>
    <property type="match status" value="1"/>
</dbReference>
<dbReference type="InterPro" id="IPR007487">
    <property type="entry name" value="ABC_transpt-TYRBP-like"/>
</dbReference>
<name>A0A0A3XZS4_BRAJP</name>
<evidence type="ECO:0008006" key="3">
    <source>
        <dbReference type="Google" id="ProtNLM"/>
    </source>
</evidence>
<accession>A0A0A3XZS4</accession>
<protein>
    <recommendedName>
        <fullName evidence="3">ABC transporter substrate-binding protein</fullName>
    </recommendedName>
</protein>
<dbReference type="AlphaFoldDB" id="A0A0A3XZS4"/>
<dbReference type="PANTHER" id="PTHR35271:SF1">
    <property type="entry name" value="ABC TRANSPORTER, SUBSTRATE-BINDING LIPOPROTEIN"/>
    <property type="match status" value="1"/>
</dbReference>
<dbReference type="Pfam" id="PF04392">
    <property type="entry name" value="ABC_sub_bind"/>
    <property type="match status" value="1"/>
</dbReference>
<organism evidence="1 2">
    <name type="scientific">Bradyrhizobium japonicum</name>
    <dbReference type="NCBI Taxonomy" id="375"/>
    <lineage>
        <taxon>Bacteria</taxon>
        <taxon>Pseudomonadati</taxon>
        <taxon>Pseudomonadota</taxon>
        <taxon>Alphaproteobacteria</taxon>
        <taxon>Hyphomicrobiales</taxon>
        <taxon>Nitrobacteraceae</taxon>
        <taxon>Bradyrhizobium</taxon>
    </lineage>
</organism>
<dbReference type="EMBL" id="JRPN01000014">
    <property type="protein sequence ID" value="KGT78641.1"/>
    <property type="molecule type" value="Genomic_DNA"/>
</dbReference>
<reference evidence="1 2" key="1">
    <citation type="submission" date="2014-09" db="EMBL/GenBank/DDBJ databases">
        <title>Draft genome of Bradyrhizobium japonicum Is-34.</title>
        <authorList>
            <person name="Tsurumaru H."/>
            <person name="Yamakawa T."/>
            <person name="Hashimoto S."/>
            <person name="Okizaki K."/>
            <person name="Kanesaki Y."/>
            <person name="Yoshikawa H."/>
            <person name="Yajima S."/>
        </authorList>
    </citation>
    <scope>NUCLEOTIDE SEQUENCE [LARGE SCALE GENOMIC DNA]</scope>
    <source>
        <strain evidence="1 2">Is-34</strain>
    </source>
</reference>
<dbReference type="Proteomes" id="UP000030377">
    <property type="component" value="Unassembled WGS sequence"/>
</dbReference>
<sequence length="315" mass="34192">MRRREFITLVGFAAVMGPSPARAEQTRKLPIIGFLGPAWSAQDFEDRLRELGWIAGRTVTIEYRSAEGHTERSNEIATEFVRLKVNVIVTVGGSPTLAVKRATSLIPIVSISGDPVGSDLVASLARPDGNATGLALNPISLAGKRLELLREVVPGFRRLTVMVNANSPGFKNRMDEVQAAASALGLEATILEIRRADDVASAFEVLRDRADALYAVGVPLTFAIATRALTARIPTMFEYREFVDAGGLMSYGVDATHLWRLAATFVDKILRGAKPADLPVQQPTKFDLVINLKTARALGLKVPESFLLRADEVVE</sequence>
<gene>
    <name evidence="1" type="ORF">MA20_14645</name>
</gene>
<dbReference type="InterPro" id="IPR028082">
    <property type="entry name" value="Peripla_BP_I"/>
</dbReference>
<evidence type="ECO:0000313" key="1">
    <source>
        <dbReference type="EMBL" id="KGT78641.1"/>
    </source>
</evidence>